<protein>
    <recommendedName>
        <fullName evidence="3">CDI immunity protein domain-containing protein</fullName>
    </recommendedName>
</protein>
<proteinExistence type="predicted"/>
<gene>
    <name evidence="1" type="ORF">FcAc13_10800</name>
</gene>
<evidence type="ECO:0008006" key="3">
    <source>
        <dbReference type="Google" id="ProtNLM"/>
    </source>
</evidence>
<dbReference type="EMBL" id="JABURY010000020">
    <property type="protein sequence ID" value="MBC9131788.1"/>
    <property type="molecule type" value="Genomic_DNA"/>
</dbReference>
<reference evidence="1 2" key="1">
    <citation type="submission" date="2020-06" db="EMBL/GenBank/DDBJ databases">
        <title>Frischella cerana isolated from Apis cerana gut homogenate.</title>
        <authorList>
            <person name="Wolter L.A."/>
            <person name="Suenami S."/>
            <person name="Miyazaki R."/>
        </authorList>
    </citation>
    <scope>NUCLEOTIDE SEQUENCE [LARGE SCALE GENOMIC DNA]</scope>
    <source>
        <strain evidence="1 2">Ac13</strain>
    </source>
</reference>
<sequence>MNNTLQWLETTKKLLIDNGGAELYCLLEVMCKEQKMNFLQLIYDASKGIGANVSEGVEYILDQDLDNPEEFDGVTFVFGDCEGYPMPLHQFITLMQIVSDAYINAHPSEKDSIEFYMNKLRERYSK</sequence>
<dbReference type="Proteomes" id="UP000651208">
    <property type="component" value="Unassembled WGS sequence"/>
</dbReference>
<organism evidence="1 2">
    <name type="scientific">Frischella japonica</name>
    <dbReference type="NCBI Taxonomy" id="2741544"/>
    <lineage>
        <taxon>Bacteria</taxon>
        <taxon>Pseudomonadati</taxon>
        <taxon>Pseudomonadota</taxon>
        <taxon>Gammaproteobacteria</taxon>
        <taxon>Orbales</taxon>
        <taxon>Orbaceae</taxon>
        <taxon>Frischella</taxon>
    </lineage>
</organism>
<keyword evidence="2" id="KW-1185">Reference proteome</keyword>
<dbReference type="RefSeq" id="WP_187756229.1">
    <property type="nucleotide sequence ID" value="NZ_JABURY010000020.1"/>
</dbReference>
<accession>A0ABR7R003</accession>
<name>A0ABR7R003_9GAMM</name>
<evidence type="ECO:0000313" key="2">
    <source>
        <dbReference type="Proteomes" id="UP000651208"/>
    </source>
</evidence>
<evidence type="ECO:0000313" key="1">
    <source>
        <dbReference type="EMBL" id="MBC9131788.1"/>
    </source>
</evidence>
<comment type="caution">
    <text evidence="1">The sequence shown here is derived from an EMBL/GenBank/DDBJ whole genome shotgun (WGS) entry which is preliminary data.</text>
</comment>